<dbReference type="Pfam" id="PF00111">
    <property type="entry name" value="Fer2"/>
    <property type="match status" value="1"/>
</dbReference>
<dbReference type="Proteomes" id="UP001179361">
    <property type="component" value="Unassembled WGS sequence"/>
</dbReference>
<keyword evidence="11" id="KW-1185">Reference proteome</keyword>
<reference evidence="10" key="1">
    <citation type="submission" date="2021-11" db="EMBL/GenBank/DDBJ databases">
        <title>The complete genome of Massilia sp sp. G4R7.</title>
        <authorList>
            <person name="Liu L."/>
            <person name="Yue J."/>
            <person name="Yuan J."/>
            <person name="Yang F."/>
            <person name="Li L."/>
        </authorList>
    </citation>
    <scope>NUCLEOTIDE SEQUENCE</scope>
    <source>
        <strain evidence="10">G4R7</strain>
    </source>
</reference>
<gene>
    <name evidence="10" type="ORF">LQ564_07810</name>
</gene>
<dbReference type="CDD" id="cd00207">
    <property type="entry name" value="fer2"/>
    <property type="match status" value="1"/>
</dbReference>
<proteinExistence type="inferred from homology"/>
<feature type="domain" description="2Fe-2S ferredoxin-type" evidence="9">
    <location>
        <begin position="4"/>
        <end position="93"/>
    </location>
</feature>
<keyword evidence="3" id="KW-0001">2Fe-2S</keyword>
<evidence type="ECO:0000256" key="4">
    <source>
        <dbReference type="ARBA" id="ARBA00022723"/>
    </source>
</evidence>
<comment type="similarity">
    <text evidence="1">Belongs to the 2Fe2S plant-type ferredoxin family.</text>
</comment>
<organism evidence="10 11">
    <name type="scientific">Massilia phyllostachyos</name>
    <dbReference type="NCBI Taxonomy" id="2898585"/>
    <lineage>
        <taxon>Bacteria</taxon>
        <taxon>Pseudomonadati</taxon>
        <taxon>Pseudomonadota</taxon>
        <taxon>Betaproteobacteria</taxon>
        <taxon>Burkholderiales</taxon>
        <taxon>Oxalobacteraceae</taxon>
        <taxon>Telluria group</taxon>
        <taxon>Massilia</taxon>
    </lineage>
</organism>
<dbReference type="RefSeq" id="WP_231057546.1">
    <property type="nucleotide sequence ID" value="NZ_JAJNOC010000002.1"/>
</dbReference>
<name>A0ABS8Q398_9BURK</name>
<evidence type="ECO:0000256" key="8">
    <source>
        <dbReference type="ARBA" id="ARBA00034078"/>
    </source>
</evidence>
<sequence length="98" mass="10607">MSLHTIVLHPSGLRFAADDRTPLLLAAESAGIDLLSSCRNGTCRTCICRLRSGTATHLIAWPGLSFDEKREGYILPCVAVAQGDLEIEAPLARRIAFD</sequence>
<keyword evidence="6" id="KW-0408">Iron</keyword>
<evidence type="ECO:0000256" key="1">
    <source>
        <dbReference type="ARBA" id="ARBA00007874"/>
    </source>
</evidence>
<dbReference type="EMBL" id="JAJNOC010000002">
    <property type="protein sequence ID" value="MCD2516220.1"/>
    <property type="molecule type" value="Genomic_DNA"/>
</dbReference>
<keyword evidence="5" id="KW-0249">Electron transport</keyword>
<dbReference type="PANTHER" id="PTHR43112:SF3">
    <property type="entry name" value="FERREDOXIN-2, CHLOROPLASTIC"/>
    <property type="match status" value="1"/>
</dbReference>
<accession>A0ABS8Q398</accession>
<protein>
    <submittedName>
        <fullName evidence="10">2Fe-2S iron-sulfur cluster-binding protein</fullName>
    </submittedName>
</protein>
<dbReference type="Gene3D" id="3.10.20.30">
    <property type="match status" value="1"/>
</dbReference>
<evidence type="ECO:0000259" key="9">
    <source>
        <dbReference type="PROSITE" id="PS51085"/>
    </source>
</evidence>
<dbReference type="InterPro" id="IPR036010">
    <property type="entry name" value="2Fe-2S_ferredoxin-like_sf"/>
</dbReference>
<dbReference type="InterPro" id="IPR012675">
    <property type="entry name" value="Beta-grasp_dom_sf"/>
</dbReference>
<evidence type="ECO:0000256" key="6">
    <source>
        <dbReference type="ARBA" id="ARBA00023004"/>
    </source>
</evidence>
<evidence type="ECO:0000256" key="5">
    <source>
        <dbReference type="ARBA" id="ARBA00022982"/>
    </source>
</evidence>
<evidence type="ECO:0000313" key="10">
    <source>
        <dbReference type="EMBL" id="MCD2516220.1"/>
    </source>
</evidence>
<evidence type="ECO:0000313" key="11">
    <source>
        <dbReference type="Proteomes" id="UP001179361"/>
    </source>
</evidence>
<comment type="caution">
    <text evidence="10">The sequence shown here is derived from an EMBL/GenBank/DDBJ whole genome shotgun (WGS) entry which is preliminary data.</text>
</comment>
<dbReference type="SUPFAM" id="SSF54292">
    <property type="entry name" value="2Fe-2S ferredoxin-like"/>
    <property type="match status" value="1"/>
</dbReference>
<dbReference type="PANTHER" id="PTHR43112">
    <property type="entry name" value="FERREDOXIN"/>
    <property type="match status" value="1"/>
</dbReference>
<evidence type="ECO:0000256" key="3">
    <source>
        <dbReference type="ARBA" id="ARBA00022714"/>
    </source>
</evidence>
<evidence type="ECO:0000256" key="2">
    <source>
        <dbReference type="ARBA" id="ARBA00022448"/>
    </source>
</evidence>
<evidence type="ECO:0000256" key="7">
    <source>
        <dbReference type="ARBA" id="ARBA00023014"/>
    </source>
</evidence>
<keyword evidence="7" id="KW-0411">Iron-sulfur</keyword>
<comment type="cofactor">
    <cofactor evidence="8">
        <name>[2Fe-2S] cluster</name>
        <dbReference type="ChEBI" id="CHEBI:190135"/>
    </cofactor>
</comment>
<keyword evidence="2" id="KW-0813">Transport</keyword>
<dbReference type="InterPro" id="IPR001041">
    <property type="entry name" value="2Fe-2S_ferredoxin-type"/>
</dbReference>
<dbReference type="PROSITE" id="PS51085">
    <property type="entry name" value="2FE2S_FER_2"/>
    <property type="match status" value="1"/>
</dbReference>
<keyword evidence="4" id="KW-0479">Metal-binding</keyword>